<feature type="compositionally biased region" description="Basic and acidic residues" evidence="1">
    <location>
        <begin position="1"/>
        <end position="17"/>
    </location>
</feature>
<protein>
    <submittedName>
        <fullName evidence="2">Uncharacterized protein</fullName>
    </submittedName>
</protein>
<name>A0A140G6I1_9CAUD</name>
<organism evidence="2 3">
    <name type="scientific">Arthrobacter phage KellEzio</name>
    <dbReference type="NCBI Taxonomy" id="1796995"/>
    <lineage>
        <taxon>Viruses</taxon>
        <taxon>Duplodnaviria</taxon>
        <taxon>Heunggongvirae</taxon>
        <taxon>Uroviricota</taxon>
        <taxon>Caudoviricetes</taxon>
        <taxon>Kelleziovirus</taxon>
        <taxon>Kelleziovirus kellezzio</taxon>
    </lineage>
</organism>
<gene>
    <name evidence="2" type="primary">96</name>
    <name evidence="2" type="ORF">KELLEZIO_96</name>
</gene>
<accession>A0A140G6I1</accession>
<feature type="region of interest" description="Disordered" evidence="1">
    <location>
        <begin position="1"/>
        <end position="27"/>
    </location>
</feature>
<dbReference type="GeneID" id="29124808"/>
<proteinExistence type="predicted"/>
<reference evidence="2 3" key="1">
    <citation type="submission" date="2016-02" db="EMBL/GenBank/DDBJ databases">
        <authorList>
            <person name="Lynch K.C."/>
            <person name="Doan M."/>
            <person name="Paisley J.T."/>
            <person name="Allen K.G."/>
            <person name="Gaffney B.L."/>
            <person name="Rinehart C.A."/>
            <person name="King R.A."/>
            <person name="Staples A."/>
            <person name="Bowman C.A."/>
            <person name="Russell D.A."/>
            <person name="Pope W.H."/>
            <person name="Jacobs-Sera D."/>
            <person name="Hendrix R.W."/>
            <person name="Hatfull G.F."/>
        </authorList>
    </citation>
    <scope>NUCLEOTIDE SEQUENCE [LARGE SCALE GENOMIC DNA]</scope>
</reference>
<sequence>MDRKPDRWNDLTAGEKQRRTKLAEQSVTKEEKEALRRLKVAQLPNAVSVIVFAGGDWWPNNLRQVAADTELVAKGIERSQHIAAYGHKPGEEALPAPVSAAGVKFSG</sequence>
<keyword evidence="3" id="KW-1185">Reference proteome</keyword>
<evidence type="ECO:0000313" key="3">
    <source>
        <dbReference type="Proteomes" id="UP000201386"/>
    </source>
</evidence>
<dbReference type="RefSeq" id="YP_009301353.1">
    <property type="nucleotide sequence ID" value="NC_031231.1"/>
</dbReference>
<dbReference type="Proteomes" id="UP000201386">
    <property type="component" value="Segment"/>
</dbReference>
<evidence type="ECO:0000313" key="2">
    <source>
        <dbReference type="EMBL" id="AMM44266.1"/>
    </source>
</evidence>
<evidence type="ECO:0000256" key="1">
    <source>
        <dbReference type="SAM" id="MobiDB-lite"/>
    </source>
</evidence>
<dbReference type="KEGG" id="vg:29124808"/>
<dbReference type="EMBL" id="KU647626">
    <property type="protein sequence ID" value="AMM44266.1"/>
    <property type="molecule type" value="Genomic_DNA"/>
</dbReference>